<sequence>MNYILSITPFNDNGRHAAMAALRIAKKTNAALLLIDEDVIPQPVKELMALAGASKDELSDKEGYVKEQFIEFLEQHAGKETRLTVIDEADINSNGKIDIHRISLIVKYRESTSVNNEFDAYEVYPSLSKLKSPVLYFSEKSQLKEFKKLAYITDIRYCDIANLLPLVKLCHFFNTELILIHVTASGLPDIDHSYAEKLLVHEIIPRIHYKNTTLINLPGTDTINDINNVAEIIKPDVIALSNRKYWFYDRLFIQQSDLQLSYINIPLLIFNQQN</sequence>
<dbReference type="EMBL" id="WVHT01000004">
    <property type="protein sequence ID" value="MXV51493.1"/>
    <property type="molecule type" value="Genomic_DNA"/>
</dbReference>
<evidence type="ECO:0000313" key="2">
    <source>
        <dbReference type="Proteomes" id="UP000466586"/>
    </source>
</evidence>
<evidence type="ECO:0008006" key="3">
    <source>
        <dbReference type="Google" id="ProtNLM"/>
    </source>
</evidence>
<dbReference type="AlphaFoldDB" id="A0A7K1YAA0"/>
<dbReference type="Proteomes" id="UP000466586">
    <property type="component" value="Unassembled WGS sequence"/>
</dbReference>
<dbReference type="RefSeq" id="WP_160844661.1">
    <property type="nucleotide sequence ID" value="NZ_WVHT01000004.1"/>
</dbReference>
<organism evidence="1 2">
    <name type="scientific">Hufsiella arboris</name>
    <dbReference type="NCBI Taxonomy" id="2695275"/>
    <lineage>
        <taxon>Bacteria</taxon>
        <taxon>Pseudomonadati</taxon>
        <taxon>Bacteroidota</taxon>
        <taxon>Sphingobacteriia</taxon>
        <taxon>Sphingobacteriales</taxon>
        <taxon>Sphingobacteriaceae</taxon>
        <taxon>Hufsiella</taxon>
    </lineage>
</organism>
<gene>
    <name evidence="1" type="ORF">GS399_10975</name>
</gene>
<name>A0A7K1YAA0_9SPHI</name>
<keyword evidence="2" id="KW-1185">Reference proteome</keyword>
<accession>A0A7K1YAA0</accession>
<evidence type="ECO:0000313" key="1">
    <source>
        <dbReference type="EMBL" id="MXV51493.1"/>
    </source>
</evidence>
<protein>
    <recommendedName>
        <fullName evidence="3">Universal stress protein</fullName>
    </recommendedName>
</protein>
<proteinExistence type="predicted"/>
<reference evidence="1 2" key="1">
    <citation type="submission" date="2019-11" db="EMBL/GenBank/DDBJ databases">
        <title>Pedobacter sp. HMF7647 Genome sequencing and assembly.</title>
        <authorList>
            <person name="Kang H."/>
            <person name="Kim H."/>
            <person name="Joh K."/>
        </authorList>
    </citation>
    <scope>NUCLEOTIDE SEQUENCE [LARGE SCALE GENOMIC DNA]</scope>
    <source>
        <strain evidence="1 2">HMF7647</strain>
    </source>
</reference>
<comment type="caution">
    <text evidence="1">The sequence shown here is derived from an EMBL/GenBank/DDBJ whole genome shotgun (WGS) entry which is preliminary data.</text>
</comment>